<dbReference type="EMBL" id="BLTE01000007">
    <property type="protein sequence ID" value="GFK93941.1"/>
    <property type="molecule type" value="Genomic_DNA"/>
</dbReference>
<feature type="domain" description="Methyltransferase type 11" evidence="1">
    <location>
        <begin position="255"/>
        <end position="329"/>
    </location>
</feature>
<dbReference type="SUPFAM" id="SSF54534">
    <property type="entry name" value="FKBP-like"/>
    <property type="match status" value="1"/>
</dbReference>
<organism evidence="2 3">
    <name type="scientific">Fundidesulfovibrio magnetotacticus</name>
    <dbReference type="NCBI Taxonomy" id="2730080"/>
    <lineage>
        <taxon>Bacteria</taxon>
        <taxon>Pseudomonadati</taxon>
        <taxon>Thermodesulfobacteriota</taxon>
        <taxon>Desulfovibrionia</taxon>
        <taxon>Desulfovibrionales</taxon>
        <taxon>Desulfovibrionaceae</taxon>
        <taxon>Fundidesulfovibrio</taxon>
    </lineage>
</organism>
<accession>A0A6V8LTN5</accession>
<dbReference type="PANTHER" id="PTHR43036:SF2">
    <property type="entry name" value="OS04G0481300 PROTEIN"/>
    <property type="match status" value="1"/>
</dbReference>
<proteinExistence type="predicted"/>
<keyword evidence="2" id="KW-0489">Methyltransferase</keyword>
<dbReference type="Gene3D" id="3.10.50.40">
    <property type="match status" value="1"/>
</dbReference>
<reference evidence="2 3" key="2">
    <citation type="submission" date="2020-05" db="EMBL/GenBank/DDBJ databases">
        <title>Draft genome sequence of Desulfovibrio sp. strainFSS-1.</title>
        <authorList>
            <person name="Shimoshige H."/>
            <person name="Kobayashi H."/>
            <person name="Maekawa T."/>
        </authorList>
    </citation>
    <scope>NUCLEOTIDE SEQUENCE [LARGE SCALE GENOMIC DNA]</scope>
    <source>
        <strain evidence="2 3">SIID29052-01</strain>
    </source>
</reference>
<evidence type="ECO:0000313" key="2">
    <source>
        <dbReference type="EMBL" id="GFK93941.1"/>
    </source>
</evidence>
<keyword evidence="3" id="KW-1185">Reference proteome</keyword>
<dbReference type="EC" id="2.1.1.315" evidence="2"/>
<dbReference type="InterPro" id="IPR046357">
    <property type="entry name" value="PPIase_dom_sf"/>
</dbReference>
<evidence type="ECO:0000259" key="1">
    <source>
        <dbReference type="Pfam" id="PF08241"/>
    </source>
</evidence>
<dbReference type="InterPro" id="IPR013216">
    <property type="entry name" value="Methyltransf_11"/>
</dbReference>
<dbReference type="GO" id="GO:0032259">
    <property type="term" value="P:methylation"/>
    <property type="evidence" value="ECO:0007669"/>
    <property type="project" value="UniProtKB-KW"/>
</dbReference>
<dbReference type="GO" id="GO:0008757">
    <property type="term" value="F:S-adenosylmethionine-dependent methyltransferase activity"/>
    <property type="evidence" value="ECO:0007669"/>
    <property type="project" value="InterPro"/>
</dbReference>
<comment type="caution">
    <text evidence="2">The sequence shown here is derived from an EMBL/GenBank/DDBJ whole genome shotgun (WGS) entry which is preliminary data.</text>
</comment>
<dbReference type="SUPFAM" id="SSF53335">
    <property type="entry name" value="S-adenosyl-L-methionine-dependent methyltransferases"/>
    <property type="match status" value="1"/>
</dbReference>
<dbReference type="Proteomes" id="UP000494245">
    <property type="component" value="Unassembled WGS sequence"/>
</dbReference>
<dbReference type="CDD" id="cd02440">
    <property type="entry name" value="AdoMet_MTases"/>
    <property type="match status" value="1"/>
</dbReference>
<dbReference type="Pfam" id="PF08241">
    <property type="entry name" value="Methyltransf_11"/>
    <property type="match status" value="1"/>
</dbReference>
<dbReference type="GO" id="GO:0003755">
    <property type="term" value="F:peptidyl-prolyl cis-trans isomerase activity"/>
    <property type="evidence" value="ECO:0007669"/>
    <property type="project" value="InterPro"/>
</dbReference>
<dbReference type="RefSeq" id="WP_173083517.1">
    <property type="nucleotide sequence ID" value="NZ_BLTE01000007.1"/>
</dbReference>
<protein>
    <submittedName>
        <fullName evidence="2">27-O-demethylrifamycin SV methyltransferase</fullName>
        <ecNumber evidence="2">2.1.1.315</ecNumber>
    </submittedName>
</protein>
<keyword evidence="2" id="KW-0808">Transferase</keyword>
<dbReference type="InterPro" id="IPR029063">
    <property type="entry name" value="SAM-dependent_MTases_sf"/>
</dbReference>
<reference evidence="2 3" key="1">
    <citation type="submission" date="2020-04" db="EMBL/GenBank/DDBJ databases">
        <authorList>
            <consortium name="Desulfovibrio sp. FSS-1 genome sequencing consortium"/>
            <person name="Shimoshige H."/>
            <person name="Kobayashi H."/>
            <person name="Maekawa T."/>
        </authorList>
    </citation>
    <scope>NUCLEOTIDE SEQUENCE [LARGE SCALE GENOMIC DNA]</scope>
    <source>
        <strain evidence="2 3">SIID29052-01</strain>
    </source>
</reference>
<gene>
    <name evidence="2" type="ORF">NNJEOMEG_01779</name>
</gene>
<dbReference type="AlphaFoldDB" id="A0A6V8LTN5"/>
<dbReference type="PANTHER" id="PTHR43036">
    <property type="entry name" value="OSJNBB0011N17.9 PROTEIN"/>
    <property type="match status" value="1"/>
</dbReference>
<sequence>MSTINEGSYASIQFSLAWRSAEATHEERFLARKANLWRDIFPPGFKDLLMGLGAGEGVRASYAPGRGLPGREASRVVELPRRAFRGRSPSGRDITPRAGRFYPLGFFEGLPGVYPQDARPGRVLRADESLLRVDMGHPFAWRTLDVTAQVLEVRDKTSDTGGRISCWMEELCDGGPGLQARCEDGCPTDFADADAMTRLDPSDDALFHETPRLVNHVDSGAAQVLREAAMRRVRPGTRVLDLMAGWRTHLDPCAGIHVTGLGMNAQELAANPLLAERVVHDLNKSPLLPFPDASFDAVVCTLSIEYLIRPLEVVAECARVLAPGGELVIGFSDRWFPTKVPALWMDLHPFERLGWVLDLLLRDGRFEGLWTFSDRNRWRPADDPHIRQTFTGDPVFVAGGRRA</sequence>
<dbReference type="Gene3D" id="3.40.50.150">
    <property type="entry name" value="Vaccinia Virus protein VP39"/>
    <property type="match status" value="1"/>
</dbReference>
<evidence type="ECO:0000313" key="3">
    <source>
        <dbReference type="Proteomes" id="UP000494245"/>
    </source>
</evidence>
<name>A0A6V8LTN5_9BACT</name>